<organism evidence="1 2">
    <name type="scientific">Vasconcelosia minhoensis LEGE 07310</name>
    <dbReference type="NCBI Taxonomy" id="915328"/>
    <lineage>
        <taxon>Bacteria</taxon>
        <taxon>Bacillati</taxon>
        <taxon>Cyanobacteriota</taxon>
        <taxon>Cyanophyceae</taxon>
        <taxon>Nodosilineales</taxon>
        <taxon>Cymatolegaceae</taxon>
        <taxon>Vasconcelosia</taxon>
        <taxon>Vasconcelosia minhoensis</taxon>
    </lineage>
</organism>
<sequence>MPHLPHYRAKQVSRQRRRHYEIEGHCYPGVTSILSATKPYEDRQRLWNWQARVGQAQAQQITTKASRAGTRLHKAISAQLQAQPFELPQELEGFWQSVAPLLEKVDEAWLVEGAVWHPLEFAGYPDALMLYEQQLYLCDWKTARRPKKLAWIEDYCLQVAAYCEAVNWVYRDWDVRVEQAMIAIALEDSPAQTFILGPEDLSYYWLAFQKRLEQFYSQL</sequence>
<dbReference type="Gene3D" id="3.90.320.10">
    <property type="match status" value="1"/>
</dbReference>
<dbReference type="InterPro" id="IPR011335">
    <property type="entry name" value="Restrct_endonuc-II-like"/>
</dbReference>
<dbReference type="GO" id="GO:0008297">
    <property type="term" value="F:single-stranded DNA exodeoxyribonuclease activity"/>
    <property type="evidence" value="ECO:0007669"/>
    <property type="project" value="TreeGrafter"/>
</dbReference>
<comment type="caution">
    <text evidence="1">The sequence shown here is derived from an EMBL/GenBank/DDBJ whole genome shotgun (WGS) entry which is preliminary data.</text>
</comment>
<name>A0A8J7DDZ4_9CYAN</name>
<dbReference type="EMBL" id="JADEXG010000110">
    <property type="protein sequence ID" value="MBE9080392.1"/>
    <property type="molecule type" value="Genomic_DNA"/>
</dbReference>
<gene>
    <name evidence="1" type="ORF">IQ241_24405</name>
</gene>
<dbReference type="PANTHER" id="PTHR31340:SF3">
    <property type="entry name" value="MITOCHONDRIAL GENOME MAINTENANCE EXONUCLEASE 1"/>
    <property type="match status" value="1"/>
</dbReference>
<dbReference type="AlphaFoldDB" id="A0A8J7DDZ4"/>
<accession>A0A8J7DDZ4</accession>
<dbReference type="PANTHER" id="PTHR31340">
    <property type="entry name" value="MITOCHONDRIAL GENOME MAINTENANCE EXONUCLEASE 1"/>
    <property type="match status" value="1"/>
</dbReference>
<dbReference type="Proteomes" id="UP000636505">
    <property type="component" value="Unassembled WGS sequence"/>
</dbReference>
<evidence type="ECO:0000313" key="1">
    <source>
        <dbReference type="EMBL" id="MBE9080392.1"/>
    </source>
</evidence>
<reference evidence="1" key="1">
    <citation type="submission" date="2020-10" db="EMBL/GenBank/DDBJ databases">
        <authorList>
            <person name="Castelo-Branco R."/>
            <person name="Eusebio N."/>
            <person name="Adriana R."/>
            <person name="Vieira A."/>
            <person name="Brugerolle De Fraissinette N."/>
            <person name="Rezende De Castro R."/>
            <person name="Schneider M.P."/>
            <person name="Vasconcelos V."/>
            <person name="Leao P.N."/>
        </authorList>
    </citation>
    <scope>NUCLEOTIDE SEQUENCE</scope>
    <source>
        <strain evidence="1">LEGE 07310</strain>
    </source>
</reference>
<evidence type="ECO:0000313" key="2">
    <source>
        <dbReference type="Proteomes" id="UP000636505"/>
    </source>
</evidence>
<protein>
    <submittedName>
        <fullName evidence="1">PD-(D/E)XK nuclease family protein</fullName>
    </submittedName>
</protein>
<dbReference type="SUPFAM" id="SSF52980">
    <property type="entry name" value="Restriction endonuclease-like"/>
    <property type="match status" value="1"/>
</dbReference>
<proteinExistence type="predicted"/>
<keyword evidence="2" id="KW-1185">Reference proteome</keyword>
<dbReference type="InterPro" id="IPR011604">
    <property type="entry name" value="PDDEXK-like_dom_sf"/>
</dbReference>